<proteinExistence type="predicted"/>
<protein>
    <submittedName>
        <fullName evidence="1">Uncharacterized protein</fullName>
    </submittedName>
</protein>
<dbReference type="EMBL" id="KQ459595">
    <property type="protein sequence ID" value="KPI95639.1"/>
    <property type="molecule type" value="Genomic_DNA"/>
</dbReference>
<name>A0A194PSA8_PAPXU</name>
<dbReference type="AlphaFoldDB" id="A0A194PSA8"/>
<organism evidence="1 2">
    <name type="scientific">Papilio xuthus</name>
    <name type="common">Asian swallowtail butterfly</name>
    <dbReference type="NCBI Taxonomy" id="66420"/>
    <lineage>
        <taxon>Eukaryota</taxon>
        <taxon>Metazoa</taxon>
        <taxon>Ecdysozoa</taxon>
        <taxon>Arthropoda</taxon>
        <taxon>Hexapoda</taxon>
        <taxon>Insecta</taxon>
        <taxon>Pterygota</taxon>
        <taxon>Neoptera</taxon>
        <taxon>Endopterygota</taxon>
        <taxon>Lepidoptera</taxon>
        <taxon>Glossata</taxon>
        <taxon>Ditrysia</taxon>
        <taxon>Papilionoidea</taxon>
        <taxon>Papilionidae</taxon>
        <taxon>Papilioninae</taxon>
        <taxon>Papilio</taxon>
    </lineage>
</organism>
<evidence type="ECO:0000313" key="2">
    <source>
        <dbReference type="Proteomes" id="UP000053268"/>
    </source>
</evidence>
<gene>
    <name evidence="1" type="ORF">RR46_11352</name>
</gene>
<evidence type="ECO:0000313" key="1">
    <source>
        <dbReference type="EMBL" id="KPI95639.1"/>
    </source>
</evidence>
<keyword evidence="2" id="KW-1185">Reference proteome</keyword>
<dbReference type="Proteomes" id="UP000053268">
    <property type="component" value="Unassembled WGS sequence"/>
</dbReference>
<reference evidence="1 2" key="1">
    <citation type="journal article" date="2015" name="Nat. Commun.">
        <title>Outbred genome sequencing and CRISPR/Cas9 gene editing in butterflies.</title>
        <authorList>
            <person name="Li X."/>
            <person name="Fan D."/>
            <person name="Zhang W."/>
            <person name="Liu G."/>
            <person name="Zhang L."/>
            <person name="Zhao L."/>
            <person name="Fang X."/>
            <person name="Chen L."/>
            <person name="Dong Y."/>
            <person name="Chen Y."/>
            <person name="Ding Y."/>
            <person name="Zhao R."/>
            <person name="Feng M."/>
            <person name="Zhu Y."/>
            <person name="Feng Y."/>
            <person name="Jiang X."/>
            <person name="Zhu D."/>
            <person name="Xiang H."/>
            <person name="Feng X."/>
            <person name="Li S."/>
            <person name="Wang J."/>
            <person name="Zhang G."/>
            <person name="Kronforst M.R."/>
            <person name="Wang W."/>
        </authorList>
    </citation>
    <scope>NUCLEOTIDE SEQUENCE [LARGE SCALE GENOMIC DNA]</scope>
    <source>
        <strain evidence="1">Ya'a_city_454_Px</strain>
        <tissue evidence="1">Whole body</tissue>
    </source>
</reference>
<accession>A0A194PSA8</accession>
<sequence>MACKRIVEMPNERRLLLRIPEESAGRSSSQRSLEHPRRFLLTQGFYLAQHGASARARWRTRQRQK</sequence>